<dbReference type="GO" id="GO:0004672">
    <property type="term" value="F:protein kinase activity"/>
    <property type="evidence" value="ECO:0007669"/>
    <property type="project" value="InterPro"/>
</dbReference>
<dbReference type="GO" id="GO:0005524">
    <property type="term" value="F:ATP binding"/>
    <property type="evidence" value="ECO:0007669"/>
    <property type="project" value="InterPro"/>
</dbReference>
<dbReference type="SUPFAM" id="SSF55073">
    <property type="entry name" value="Nucleotide cyclase"/>
    <property type="match status" value="1"/>
</dbReference>
<protein>
    <recommendedName>
        <fullName evidence="3">guanylate cyclase</fullName>
        <ecNumber evidence="3">4.6.1.2</ecNumber>
    </recommendedName>
</protein>
<dbReference type="SMART" id="SM00044">
    <property type="entry name" value="CYCc"/>
    <property type="match status" value="1"/>
</dbReference>
<evidence type="ECO:0000256" key="8">
    <source>
        <dbReference type="ARBA" id="ARBA00023134"/>
    </source>
</evidence>
<evidence type="ECO:0000256" key="10">
    <source>
        <dbReference type="ARBA" id="ARBA00023180"/>
    </source>
</evidence>
<feature type="region of interest" description="Disordered" evidence="14">
    <location>
        <begin position="560"/>
        <end position="587"/>
    </location>
</feature>
<dbReference type="PROSITE" id="PS50125">
    <property type="entry name" value="GUANYLATE_CYCLASE_2"/>
    <property type="match status" value="1"/>
</dbReference>
<evidence type="ECO:0000256" key="7">
    <source>
        <dbReference type="ARBA" id="ARBA00022989"/>
    </source>
</evidence>
<feature type="domain" description="Guanylate cyclase" evidence="16">
    <location>
        <begin position="959"/>
        <end position="1089"/>
    </location>
</feature>
<dbReference type="PANTHER" id="PTHR11920:SF485">
    <property type="entry name" value="RECEPTOR-TYPE GUANYLATE CYCLASE DAF-11"/>
    <property type="match status" value="1"/>
</dbReference>
<dbReference type="InterPro" id="IPR001828">
    <property type="entry name" value="ANF_lig-bd_rcpt"/>
</dbReference>
<name>A0A7E4VUI4_PANRE</name>
<dbReference type="Pfam" id="PF00211">
    <property type="entry name" value="Guanylate_cyc"/>
    <property type="match status" value="1"/>
</dbReference>
<evidence type="ECO:0000256" key="4">
    <source>
        <dbReference type="ARBA" id="ARBA00022692"/>
    </source>
</evidence>
<dbReference type="CDD" id="cd07302">
    <property type="entry name" value="CHD"/>
    <property type="match status" value="1"/>
</dbReference>
<keyword evidence="7" id="KW-1133">Transmembrane helix</keyword>
<dbReference type="GO" id="GO:0009266">
    <property type="term" value="P:response to temperature stimulus"/>
    <property type="evidence" value="ECO:0007669"/>
    <property type="project" value="UniProtKB-ARBA"/>
</dbReference>
<feature type="compositionally biased region" description="Polar residues" evidence="14">
    <location>
        <begin position="577"/>
        <end position="586"/>
    </location>
</feature>
<keyword evidence="4" id="KW-0812">Transmembrane</keyword>
<evidence type="ECO:0000256" key="1">
    <source>
        <dbReference type="ARBA" id="ARBA00001436"/>
    </source>
</evidence>
<dbReference type="GO" id="GO:0004016">
    <property type="term" value="F:adenylate cyclase activity"/>
    <property type="evidence" value="ECO:0007669"/>
    <property type="project" value="TreeGrafter"/>
</dbReference>
<dbReference type="GO" id="GO:0035556">
    <property type="term" value="P:intracellular signal transduction"/>
    <property type="evidence" value="ECO:0007669"/>
    <property type="project" value="InterPro"/>
</dbReference>
<dbReference type="InterPro" id="IPR011009">
    <property type="entry name" value="Kinase-like_dom_sf"/>
</dbReference>
<dbReference type="InterPro" id="IPR029787">
    <property type="entry name" value="Nucleotide_cyclase"/>
</dbReference>
<feature type="coiled-coil region" evidence="13">
    <location>
        <begin position="896"/>
        <end position="930"/>
    </location>
</feature>
<evidence type="ECO:0000256" key="11">
    <source>
        <dbReference type="ARBA" id="ARBA00023239"/>
    </source>
</evidence>
<evidence type="ECO:0000256" key="9">
    <source>
        <dbReference type="ARBA" id="ARBA00023136"/>
    </source>
</evidence>
<dbReference type="SMART" id="SM00220">
    <property type="entry name" value="S_TKc"/>
    <property type="match status" value="1"/>
</dbReference>
<evidence type="ECO:0000259" key="16">
    <source>
        <dbReference type="PROSITE" id="PS50125"/>
    </source>
</evidence>
<keyword evidence="11" id="KW-0456">Lyase</keyword>
<dbReference type="InterPro" id="IPR001054">
    <property type="entry name" value="A/G_cyclase"/>
</dbReference>
<keyword evidence="12" id="KW-0141">cGMP biosynthesis</keyword>
<dbReference type="Pfam" id="PF01094">
    <property type="entry name" value="ANF_receptor"/>
    <property type="match status" value="1"/>
</dbReference>
<dbReference type="GO" id="GO:0043005">
    <property type="term" value="C:neuron projection"/>
    <property type="evidence" value="ECO:0007669"/>
    <property type="project" value="UniProtKB-ARBA"/>
</dbReference>
<evidence type="ECO:0000259" key="15">
    <source>
        <dbReference type="PROSITE" id="PS50011"/>
    </source>
</evidence>
<dbReference type="GO" id="GO:0042330">
    <property type="term" value="P:taxis"/>
    <property type="evidence" value="ECO:0007669"/>
    <property type="project" value="UniProtKB-ARBA"/>
</dbReference>
<evidence type="ECO:0000313" key="17">
    <source>
        <dbReference type="Proteomes" id="UP000492821"/>
    </source>
</evidence>
<evidence type="ECO:0000256" key="3">
    <source>
        <dbReference type="ARBA" id="ARBA00012202"/>
    </source>
</evidence>
<keyword evidence="13" id="KW-0175">Coiled coil</keyword>
<comment type="subcellular location">
    <subcellularLocation>
        <location evidence="2">Membrane</location>
        <topology evidence="2">Single-pass membrane protein</topology>
    </subcellularLocation>
</comment>
<dbReference type="GO" id="GO:0007168">
    <property type="term" value="P:receptor guanylyl cyclase signaling pathway"/>
    <property type="evidence" value="ECO:0007669"/>
    <property type="project" value="TreeGrafter"/>
</dbReference>
<evidence type="ECO:0000256" key="5">
    <source>
        <dbReference type="ARBA" id="ARBA00022741"/>
    </source>
</evidence>
<dbReference type="GO" id="GO:0004383">
    <property type="term" value="F:guanylate cyclase activity"/>
    <property type="evidence" value="ECO:0007669"/>
    <property type="project" value="UniProtKB-EC"/>
</dbReference>
<dbReference type="GO" id="GO:0005525">
    <property type="term" value="F:GTP binding"/>
    <property type="evidence" value="ECO:0007669"/>
    <property type="project" value="UniProtKB-KW"/>
</dbReference>
<evidence type="ECO:0000256" key="12">
    <source>
        <dbReference type="ARBA" id="ARBA00023293"/>
    </source>
</evidence>
<dbReference type="PANTHER" id="PTHR11920">
    <property type="entry name" value="GUANYLYL CYCLASE"/>
    <property type="match status" value="1"/>
</dbReference>
<dbReference type="PROSITE" id="PS50011">
    <property type="entry name" value="PROTEIN_KINASE_DOM"/>
    <property type="match status" value="1"/>
</dbReference>
<dbReference type="Pfam" id="PF00069">
    <property type="entry name" value="Pkinase"/>
    <property type="match status" value="1"/>
</dbReference>
<dbReference type="Gene3D" id="3.30.70.1230">
    <property type="entry name" value="Nucleotide cyclase"/>
    <property type="match status" value="1"/>
</dbReference>
<dbReference type="Gene3D" id="1.10.510.10">
    <property type="entry name" value="Transferase(Phosphotransferase) domain 1"/>
    <property type="match status" value="1"/>
</dbReference>
<keyword evidence="5" id="KW-0547">Nucleotide-binding</keyword>
<proteinExistence type="predicted"/>
<keyword evidence="8" id="KW-0342">GTP-binding</keyword>
<dbReference type="GO" id="GO:0005886">
    <property type="term" value="C:plasma membrane"/>
    <property type="evidence" value="ECO:0007669"/>
    <property type="project" value="TreeGrafter"/>
</dbReference>
<dbReference type="SUPFAM" id="SSF56112">
    <property type="entry name" value="Protein kinase-like (PK-like)"/>
    <property type="match status" value="1"/>
</dbReference>
<comment type="catalytic activity">
    <reaction evidence="1">
        <text>GTP = 3',5'-cyclic GMP + diphosphate</text>
        <dbReference type="Rhea" id="RHEA:13665"/>
        <dbReference type="ChEBI" id="CHEBI:33019"/>
        <dbReference type="ChEBI" id="CHEBI:37565"/>
        <dbReference type="ChEBI" id="CHEBI:57746"/>
        <dbReference type="EC" id="4.6.1.2"/>
    </reaction>
</comment>
<dbReference type="FunFam" id="3.30.70.1230:FF:000035">
    <property type="entry name" value="Guanylate cyclase"/>
    <property type="match status" value="1"/>
</dbReference>
<reference evidence="17" key="1">
    <citation type="journal article" date="2013" name="Genetics">
        <title>The draft genome and transcriptome of Panagrellus redivivus are shaped by the harsh demands of a free-living lifestyle.</title>
        <authorList>
            <person name="Srinivasan J."/>
            <person name="Dillman A.R."/>
            <person name="Macchietto M.G."/>
            <person name="Heikkinen L."/>
            <person name="Lakso M."/>
            <person name="Fracchia K.M."/>
            <person name="Antoshechkin I."/>
            <person name="Mortazavi A."/>
            <person name="Wong G."/>
            <person name="Sternberg P.W."/>
        </authorList>
    </citation>
    <scope>NUCLEOTIDE SEQUENCE [LARGE SCALE GENOMIC DNA]</scope>
    <source>
        <strain evidence="17">MT8872</strain>
    </source>
</reference>
<dbReference type="WBParaSite" id="Pan_g2546.t1">
    <property type="protein sequence ID" value="Pan_g2546.t1"/>
    <property type="gene ID" value="Pan_g2546"/>
</dbReference>
<dbReference type="Gene3D" id="3.40.50.2300">
    <property type="match status" value="2"/>
</dbReference>
<dbReference type="Proteomes" id="UP000492821">
    <property type="component" value="Unassembled WGS sequence"/>
</dbReference>
<evidence type="ECO:0000256" key="2">
    <source>
        <dbReference type="ARBA" id="ARBA00004167"/>
    </source>
</evidence>
<feature type="domain" description="Protein kinase" evidence="15">
    <location>
        <begin position="563"/>
        <end position="889"/>
    </location>
</feature>
<accession>A0A7E4VUI4</accession>
<dbReference type="GO" id="GO:0001653">
    <property type="term" value="F:peptide receptor activity"/>
    <property type="evidence" value="ECO:0007669"/>
    <property type="project" value="TreeGrafter"/>
</dbReference>
<evidence type="ECO:0000256" key="14">
    <source>
        <dbReference type="SAM" id="MobiDB-lite"/>
    </source>
</evidence>
<evidence type="ECO:0000313" key="18">
    <source>
        <dbReference type="WBParaSite" id="Pan_g2546.t1"/>
    </source>
</evidence>
<dbReference type="SUPFAM" id="SSF53822">
    <property type="entry name" value="Periplasmic binding protein-like I"/>
    <property type="match status" value="1"/>
</dbReference>
<dbReference type="InterPro" id="IPR000719">
    <property type="entry name" value="Prot_kinase_dom"/>
</dbReference>
<organism evidence="17 18">
    <name type="scientific">Panagrellus redivivus</name>
    <name type="common">Microworm</name>
    <dbReference type="NCBI Taxonomy" id="6233"/>
    <lineage>
        <taxon>Eukaryota</taxon>
        <taxon>Metazoa</taxon>
        <taxon>Ecdysozoa</taxon>
        <taxon>Nematoda</taxon>
        <taxon>Chromadorea</taxon>
        <taxon>Rhabditida</taxon>
        <taxon>Tylenchina</taxon>
        <taxon>Panagrolaimomorpha</taxon>
        <taxon>Panagrolaimoidea</taxon>
        <taxon>Panagrolaimidae</taxon>
        <taxon>Panagrellus</taxon>
    </lineage>
</organism>
<evidence type="ECO:0000256" key="6">
    <source>
        <dbReference type="ARBA" id="ARBA00022842"/>
    </source>
</evidence>
<dbReference type="GO" id="GO:0009582">
    <property type="term" value="P:detection of abiotic stimulus"/>
    <property type="evidence" value="ECO:0007669"/>
    <property type="project" value="UniProtKB-ARBA"/>
</dbReference>
<dbReference type="InterPro" id="IPR028082">
    <property type="entry name" value="Peripla_BP_I"/>
</dbReference>
<keyword evidence="9" id="KW-0472">Membrane</keyword>
<keyword evidence="10" id="KW-0325">Glycoprotein</keyword>
<dbReference type="InterPro" id="IPR050401">
    <property type="entry name" value="Cyclic_nucleotide_synthase"/>
</dbReference>
<dbReference type="EC" id="4.6.1.2" evidence="3"/>
<sequence>MFVKHVPKANFGTVSKPLTVLQATINPLKSTRQHAPSASMESRVTPPNITTPHHNTAKMYFMLLFVFTLPSVLYCQTNINVGIIVDNKILSDGVSFFNRMAVNHNRATYSLVPYTDTSKGCGTGTNSADGAALAVELYYTHNISTFFGPVCSDDLAISSGLSLSWDVLQFNFWRDYHLDIDMSSIIQMSTMSATNIATNLAAVMQTLNWGKAGIIRCTECFDSVDILKSSFESIKRVLAERSVEILHDIDVSAAVVQSSTALTERLLEFTNNARIIFVFLGTRLSAHTEFMIAFNNVVAQNKHDYMPVIIIPQYTGEPIDAPWVGNQTIVNYFSNSIVLVNEYYNRTAIDVFTDQTLGRRGSPLSETLVYVQFYESIFVYEHYLSKAFNETNNASLALDALYLLGIMRNQRITGPFGEIPLDSYNQRIAPYSVYSITESGLSRFLTVEYSDSCPIGVQDVDGRCTSLVASFAEPNSAFVKELPPDTPSCGFNGELCDQKGTLVIVITVMSAVSLAVIIFLGARKIRSGETEQMPWAIFGNMIKFADDQFRGSSQDFQASVHSLQEGESGGGGKRGSISTPAIGSSKSDFRSHYHQRLIAMVEQVNVYIEAYQLREKIVFDKRDHQLLFHMKQAVHDNTNAFIGMSVDLSHETFIIWKHCNRGNLADIIFKPQKDTSSVIQENVTGAFVRDIIKGLDFLHSSPVGFHGSLTPYNCLIDSHWILKLSGFGMNRMLYRWRLSGMVTGPDGGPIIPDAQLHYFAPNIRAKISRAQASNKMSEIDIPNDEGRASDIYSFGVLLFEILFKKRAYDYIPPVNQAKPLYGEGLDGVEENEVGIVNEAAMEHLPIYPSVPDAPDQHPDLISLIHKCFDGNWQVRPDANMVRKITDATLKMPGSLVDQMIKNMEQYNNNLENLVRQRTSQLEEAQKKSEEILTELLPKSVADELKLGRMVPPKNYKKATIMYSDIVGFTSLCSESKPMEVVTLLSGVFKAFDNIIGEHQAYKVETIGDAYMVASGVPEKIDKRHVKEIAMIALKMRDYLSGYIIPHRPGQHLHCRWGFNTGSVFTGVVGVTAPRYCVFGQTVTLAAKMENSGQPDCIQMTMYSQAILSEFYPEFRHSKREKTIRLNGIGNFVTYWLEGVELGLTSHRMEEQAPP</sequence>
<dbReference type="Gene3D" id="6.10.250.780">
    <property type="match status" value="1"/>
</dbReference>
<keyword evidence="17" id="KW-1185">Reference proteome</keyword>
<reference evidence="18" key="2">
    <citation type="submission" date="2020-10" db="UniProtKB">
        <authorList>
            <consortium name="WormBaseParasite"/>
        </authorList>
    </citation>
    <scope>IDENTIFICATION</scope>
</reference>
<dbReference type="GO" id="GO:0009581">
    <property type="term" value="P:detection of external stimulus"/>
    <property type="evidence" value="ECO:0007669"/>
    <property type="project" value="UniProtKB-ARBA"/>
</dbReference>
<evidence type="ECO:0000256" key="13">
    <source>
        <dbReference type="SAM" id="Coils"/>
    </source>
</evidence>
<dbReference type="AlphaFoldDB" id="A0A7E4VUI4"/>
<keyword evidence="6" id="KW-0460">Magnesium</keyword>